<evidence type="ECO:0008006" key="3">
    <source>
        <dbReference type="Google" id="ProtNLM"/>
    </source>
</evidence>
<dbReference type="AlphaFoldDB" id="A0A243WH45"/>
<evidence type="ECO:0000313" key="2">
    <source>
        <dbReference type="Proteomes" id="UP000194873"/>
    </source>
</evidence>
<accession>A0A243WH45</accession>
<sequence length="160" mass="18050">MNKFSIALCSLLTTTLLLSSCETNKDKEDVKPATKTELLIDKDWMLSALTTSPARTIQGKQITNLFPYVDECTLDDVLHFAKPNVYQFGEGTTKCNANDEQTLTGTWALRSDETVLATQFPGYKENTYNVLDLDNNLLKLKTNRVINGVTYTETYTYTKQ</sequence>
<protein>
    <recommendedName>
        <fullName evidence="3">Lipocalin-like domain-containing protein</fullName>
    </recommendedName>
</protein>
<dbReference type="OrthoDB" id="882093at2"/>
<reference evidence="1 2" key="1">
    <citation type="submission" date="2017-01" db="EMBL/GenBank/DDBJ databases">
        <title>A new Hymenobacter.</title>
        <authorList>
            <person name="Liang Y."/>
            <person name="Feng F."/>
        </authorList>
    </citation>
    <scope>NUCLEOTIDE SEQUENCE [LARGE SCALE GENOMIC DNA]</scope>
    <source>
        <strain evidence="1">MIMBbqt21</strain>
    </source>
</reference>
<proteinExistence type="predicted"/>
<comment type="caution">
    <text evidence="1">The sequence shown here is derived from an EMBL/GenBank/DDBJ whole genome shotgun (WGS) entry which is preliminary data.</text>
</comment>
<name>A0A243WH45_9BACT</name>
<dbReference type="EMBL" id="MTSE01000003">
    <property type="protein sequence ID" value="OUJ74858.1"/>
    <property type="molecule type" value="Genomic_DNA"/>
</dbReference>
<evidence type="ECO:0000313" key="1">
    <source>
        <dbReference type="EMBL" id="OUJ74858.1"/>
    </source>
</evidence>
<dbReference type="Proteomes" id="UP000194873">
    <property type="component" value="Unassembled WGS sequence"/>
</dbReference>
<gene>
    <name evidence="1" type="ORF">BXP70_08900</name>
</gene>
<dbReference type="RefSeq" id="WP_086593669.1">
    <property type="nucleotide sequence ID" value="NZ_MTSE01000003.1"/>
</dbReference>
<keyword evidence="2" id="KW-1185">Reference proteome</keyword>
<dbReference type="PROSITE" id="PS51257">
    <property type="entry name" value="PROKAR_LIPOPROTEIN"/>
    <property type="match status" value="1"/>
</dbReference>
<organism evidence="1 2">
    <name type="scientific">Hymenobacter crusticola</name>
    <dbReference type="NCBI Taxonomy" id="1770526"/>
    <lineage>
        <taxon>Bacteria</taxon>
        <taxon>Pseudomonadati</taxon>
        <taxon>Bacteroidota</taxon>
        <taxon>Cytophagia</taxon>
        <taxon>Cytophagales</taxon>
        <taxon>Hymenobacteraceae</taxon>
        <taxon>Hymenobacter</taxon>
    </lineage>
</organism>